<evidence type="ECO:0000256" key="6">
    <source>
        <dbReference type="SAM" id="SignalP"/>
    </source>
</evidence>
<dbReference type="Pfam" id="PF14598">
    <property type="entry name" value="PAS_11"/>
    <property type="match status" value="1"/>
</dbReference>
<dbReference type="SUPFAM" id="SSF55785">
    <property type="entry name" value="PYP-like sensor domain (PAS domain)"/>
    <property type="match status" value="2"/>
</dbReference>
<organism evidence="8 9">
    <name type="scientific">Latimeria chalumnae</name>
    <name type="common">Coelacanth</name>
    <dbReference type="NCBI Taxonomy" id="7897"/>
    <lineage>
        <taxon>Eukaryota</taxon>
        <taxon>Metazoa</taxon>
        <taxon>Chordata</taxon>
        <taxon>Craniata</taxon>
        <taxon>Vertebrata</taxon>
        <taxon>Euteleostomi</taxon>
        <taxon>Coelacanthiformes</taxon>
        <taxon>Coelacanthidae</taxon>
        <taxon>Latimeria</taxon>
    </lineage>
</organism>
<comment type="subcellular location">
    <subcellularLocation>
        <location evidence="1">Nucleus</location>
    </subcellularLocation>
</comment>
<dbReference type="SMART" id="SM00086">
    <property type="entry name" value="PAC"/>
    <property type="match status" value="1"/>
</dbReference>
<dbReference type="CDD" id="cd00130">
    <property type="entry name" value="PAS"/>
    <property type="match status" value="2"/>
</dbReference>
<dbReference type="STRING" id="7897.ENSLACP00000021265"/>
<dbReference type="InParanoid" id="H3BH94"/>
<dbReference type="FunFam" id="3.30.450.20:FF:000019">
    <property type="entry name" value="Aryl hydrocarbon receptor 1"/>
    <property type="match status" value="1"/>
</dbReference>
<dbReference type="PANTHER" id="PTHR10649">
    <property type="entry name" value="ARYL HYDROCARBON RECEPTOR"/>
    <property type="match status" value="1"/>
</dbReference>
<dbReference type="GO" id="GO:0005634">
    <property type="term" value="C:nucleus"/>
    <property type="evidence" value="ECO:0007669"/>
    <property type="project" value="UniProtKB-SubCell"/>
</dbReference>
<keyword evidence="4" id="KW-0804">Transcription</keyword>
<dbReference type="GO" id="GO:0006805">
    <property type="term" value="P:xenobiotic metabolic process"/>
    <property type="evidence" value="ECO:0007669"/>
    <property type="project" value="InterPro"/>
</dbReference>
<keyword evidence="9" id="KW-1185">Reference proteome</keyword>
<dbReference type="EMBL" id="AFYH01010704">
    <property type="status" value="NOT_ANNOTATED_CDS"/>
    <property type="molecule type" value="Genomic_DNA"/>
</dbReference>
<evidence type="ECO:0000256" key="1">
    <source>
        <dbReference type="ARBA" id="ARBA00004123"/>
    </source>
</evidence>
<dbReference type="Proteomes" id="UP000008672">
    <property type="component" value="Unassembled WGS sequence"/>
</dbReference>
<reference evidence="9" key="1">
    <citation type="submission" date="2011-08" db="EMBL/GenBank/DDBJ databases">
        <title>The draft genome of Latimeria chalumnae.</title>
        <authorList>
            <person name="Di Palma F."/>
            <person name="Alfoldi J."/>
            <person name="Johnson J."/>
            <person name="Berlin A."/>
            <person name="Gnerre S."/>
            <person name="Jaffe D."/>
            <person name="MacCallum I."/>
            <person name="Young S."/>
            <person name="Walker B.J."/>
            <person name="Lander E."/>
            <person name="Lindblad-Toh K."/>
        </authorList>
    </citation>
    <scope>NUCLEOTIDE SEQUENCE [LARGE SCALE GENOMIC DNA]</scope>
    <source>
        <strain evidence="9">Wild caught</strain>
    </source>
</reference>
<protein>
    <recommendedName>
        <fullName evidence="7">PAS domain-containing protein</fullName>
    </recommendedName>
</protein>
<evidence type="ECO:0000256" key="4">
    <source>
        <dbReference type="ARBA" id="ARBA00023163"/>
    </source>
</evidence>
<evidence type="ECO:0000256" key="3">
    <source>
        <dbReference type="ARBA" id="ARBA00023125"/>
    </source>
</evidence>
<name>H3BH94_LATCH</name>
<dbReference type="EMBL" id="AFYH01010702">
    <property type="status" value="NOT_ANNOTATED_CDS"/>
    <property type="molecule type" value="Genomic_DNA"/>
</dbReference>
<dbReference type="PANTHER" id="PTHR10649:SF12">
    <property type="entry name" value="SPINELESS, ISOFORM C"/>
    <property type="match status" value="1"/>
</dbReference>
<evidence type="ECO:0000259" key="7">
    <source>
        <dbReference type="PROSITE" id="PS50112"/>
    </source>
</evidence>
<dbReference type="Ensembl" id="ENSLACT00000021406.1">
    <property type="protein sequence ID" value="ENSLACP00000021265.1"/>
    <property type="gene ID" value="ENSLACG00000018685.1"/>
</dbReference>
<keyword evidence="2" id="KW-0805">Transcription regulation</keyword>
<keyword evidence="5" id="KW-0539">Nucleus</keyword>
<evidence type="ECO:0000256" key="2">
    <source>
        <dbReference type="ARBA" id="ARBA00023015"/>
    </source>
</evidence>
<feature type="domain" description="PAS" evidence="7">
    <location>
        <begin position="8"/>
        <end position="70"/>
    </location>
</feature>
<dbReference type="HOGENOM" id="CLU_378388_0_0_1"/>
<dbReference type="AlphaFoldDB" id="H3BH94"/>
<dbReference type="InterPro" id="IPR035965">
    <property type="entry name" value="PAS-like_dom_sf"/>
</dbReference>
<proteinExistence type="predicted"/>
<dbReference type="EMBL" id="AFYH01010703">
    <property type="status" value="NOT_ANNOTATED_CDS"/>
    <property type="molecule type" value="Genomic_DNA"/>
</dbReference>
<dbReference type="Gene3D" id="3.30.450.20">
    <property type="entry name" value="PAS domain"/>
    <property type="match status" value="2"/>
</dbReference>
<dbReference type="FunFam" id="3.30.450.20:FF:000035">
    <property type="entry name" value="Aryl hydrocarbon receptor"/>
    <property type="match status" value="1"/>
</dbReference>
<feature type="chain" id="PRO_5003580127" description="PAS domain-containing protein" evidence="6">
    <location>
        <begin position="23"/>
        <end position="733"/>
    </location>
</feature>
<feature type="signal peptide" evidence="6">
    <location>
        <begin position="1"/>
        <end position="22"/>
    </location>
</feature>
<dbReference type="InterPro" id="IPR039091">
    <property type="entry name" value="AHR/AHRR"/>
</dbReference>
<dbReference type="GO" id="GO:0000976">
    <property type="term" value="F:transcription cis-regulatory region binding"/>
    <property type="evidence" value="ECO:0007669"/>
    <property type="project" value="TreeGrafter"/>
</dbReference>
<evidence type="ECO:0000313" key="8">
    <source>
        <dbReference type="Ensembl" id="ENSLACP00000021265.1"/>
    </source>
</evidence>
<evidence type="ECO:0000256" key="5">
    <source>
        <dbReference type="ARBA" id="ARBA00023242"/>
    </source>
</evidence>
<dbReference type="EMBL" id="AFYH01010705">
    <property type="status" value="NOT_ANNOTATED_CDS"/>
    <property type="molecule type" value="Genomic_DNA"/>
</dbReference>
<reference evidence="8" key="2">
    <citation type="submission" date="2025-08" db="UniProtKB">
        <authorList>
            <consortium name="Ensembl"/>
        </authorList>
    </citation>
    <scope>IDENTIFICATION</scope>
</reference>
<dbReference type="Pfam" id="PF00989">
    <property type="entry name" value="PAS"/>
    <property type="match status" value="1"/>
</dbReference>
<reference evidence="8" key="3">
    <citation type="submission" date="2025-09" db="UniProtKB">
        <authorList>
            <consortium name="Ensembl"/>
        </authorList>
    </citation>
    <scope>IDENTIFICATION</scope>
</reference>
<keyword evidence="3" id="KW-0238">DNA-binding</keyword>
<dbReference type="eggNOG" id="KOG3560">
    <property type="taxonomic scope" value="Eukaryota"/>
</dbReference>
<evidence type="ECO:0000313" key="9">
    <source>
        <dbReference type="Proteomes" id="UP000008672"/>
    </source>
</evidence>
<dbReference type="SMART" id="SM00091">
    <property type="entry name" value="PAS"/>
    <property type="match status" value="2"/>
</dbReference>
<dbReference type="PROSITE" id="PS50112">
    <property type="entry name" value="PAS"/>
    <property type="match status" value="1"/>
</dbReference>
<sequence length="733" mass="82606">PHSAGWHVKTLNGFLLVVTSDGTIFYSSTNIQDYLGFYQSDIINQSVYELVHTEDREEFRRQLHWALNPSQVRKEERGERTKGCGNKLQRNEKIVHQYINDSMEHYDPDQLPPENSSFLNRNFVCRFRCLLDSSSGFLALHFHGKLKFLHGQNKKSENGTPRPPQLALFCIAVPVQPPAILEIRTKSLIFKTKHKMDFTPLSVDSKGKVFLGWSEMELKARSGYQFVHFEDMMYCADNHVRMMKTGDSGPTIFRLLTKDGHWAWVNSVARIVYKDGKADFIIATQRILTDAEGEEHLQKRAKNEKFLLPGRTVLYDSCDLVPQAELFYSTIQTMKNEQEKVCSRYDPSTILGAMIRQDRDTYMCRPPAVPSIDACSYVNRFLSCSVEANTQDKDLGIENNGSWLGSADHPVSSISLDIGIAEMLKKYGLNEEDLEIIQKDETISQIELDDLTTEILNNLSPENILSRVDAVVSSLDSFYGNVVPDNNQDNLSSCESNSEQSGISVSPWSSSCSYDSGGNFSPCISLTCGQFSPQEPKQLKQELLSSPPIILCPSTNSSFRNSCSRNSSSCMDPEWQFPCNTMDSIDQQATISVEGSSSPLVNQTSVLNCHSFQHDHPITQQRVLNSQVLAKQSILADHDLAGQNTWQSQTITQKTLLNASNTINHNMIYQPSWPNQSPQTTVVKPCWSQSYEDEQESNMINSTAFLPKGVMNFVGPDYGQNVLCREFSWASVQ</sequence>
<dbReference type="GeneTree" id="ENSGT00940000154486"/>
<dbReference type="Bgee" id="ENSLACG00000018685">
    <property type="expression patterns" value="Expressed in post-anal tail muscle and 6 other cell types or tissues"/>
</dbReference>
<accession>H3BH94</accession>
<dbReference type="InterPro" id="IPR000014">
    <property type="entry name" value="PAS"/>
</dbReference>
<keyword evidence="6" id="KW-0732">Signal</keyword>
<dbReference type="GO" id="GO:0034751">
    <property type="term" value="C:aryl hydrocarbon receptor complex"/>
    <property type="evidence" value="ECO:0007669"/>
    <property type="project" value="TreeGrafter"/>
</dbReference>
<dbReference type="InterPro" id="IPR001610">
    <property type="entry name" value="PAC"/>
</dbReference>
<dbReference type="GO" id="GO:0004879">
    <property type="term" value="F:nuclear receptor activity"/>
    <property type="evidence" value="ECO:0007669"/>
    <property type="project" value="TreeGrafter"/>
</dbReference>
<dbReference type="InterPro" id="IPR013767">
    <property type="entry name" value="PAS_fold"/>
</dbReference>